<keyword evidence="2" id="KW-1185">Reference proteome</keyword>
<dbReference type="Gene3D" id="3.10.450.50">
    <property type="match status" value="1"/>
</dbReference>
<proteinExistence type="predicted"/>
<evidence type="ECO:0000313" key="1">
    <source>
        <dbReference type="EMBL" id="PYF80988.1"/>
    </source>
</evidence>
<dbReference type="EMBL" id="QKLW01000005">
    <property type="protein sequence ID" value="PYF80988.1"/>
    <property type="molecule type" value="Genomic_DNA"/>
</dbReference>
<evidence type="ECO:0000313" key="2">
    <source>
        <dbReference type="Proteomes" id="UP000247551"/>
    </source>
</evidence>
<protein>
    <submittedName>
        <fullName evidence="1">SEC-C motif-containing protein</fullName>
    </submittedName>
</protein>
<organism evidence="1 2">
    <name type="scientific">Marinomonas alcarazii</name>
    <dbReference type="NCBI Taxonomy" id="491949"/>
    <lineage>
        <taxon>Bacteria</taxon>
        <taxon>Pseudomonadati</taxon>
        <taxon>Pseudomonadota</taxon>
        <taxon>Gammaproteobacteria</taxon>
        <taxon>Oceanospirillales</taxon>
        <taxon>Oceanospirillaceae</taxon>
        <taxon>Marinomonas</taxon>
    </lineage>
</organism>
<dbReference type="RefSeq" id="WP_110575816.1">
    <property type="nucleotide sequence ID" value="NZ_QKLW01000005.1"/>
</dbReference>
<dbReference type="AlphaFoldDB" id="A0A318V0E0"/>
<dbReference type="Pfam" id="PF02810">
    <property type="entry name" value="SEC-C"/>
    <property type="match status" value="1"/>
</dbReference>
<name>A0A318V0E0_9GAMM</name>
<dbReference type="Proteomes" id="UP000247551">
    <property type="component" value="Unassembled WGS sequence"/>
</dbReference>
<accession>A0A318V0E0</accession>
<comment type="caution">
    <text evidence="1">The sequence shown here is derived from an EMBL/GenBank/DDBJ whole genome shotgun (WGS) entry which is preliminary data.</text>
</comment>
<sequence>MEINYYIPKDLPMNFLRRINCIPIEEVEIQQFENTIQNYCLDNVTKYLNSNNGSIQYGWIFSMLGRFVLKTHAHAVVHMEDGRLICVTPPESKIAKIKFVRDESVKDLIVNNRLPVKSYALVESLIIEKFVSFENEQDVARLNGDSAKVNEIYSEKLLLASEFFTYVSNNTRKDDPCYCGSSKKFKKCCGKNARYV</sequence>
<gene>
    <name evidence="1" type="ORF">DFP75_10578</name>
</gene>
<dbReference type="SUPFAM" id="SSF103642">
    <property type="entry name" value="Sec-C motif"/>
    <property type="match status" value="1"/>
</dbReference>
<reference evidence="1 2" key="1">
    <citation type="submission" date="2018-06" db="EMBL/GenBank/DDBJ databases">
        <title>Genomic Encyclopedia of Type Strains, Phase III (KMG-III): the genomes of soil and plant-associated and newly described type strains.</title>
        <authorList>
            <person name="Whitman W."/>
        </authorList>
    </citation>
    <scope>NUCLEOTIDE SEQUENCE [LARGE SCALE GENOMIC DNA]</scope>
    <source>
        <strain evidence="1 2">CECT 7730</strain>
    </source>
</reference>
<dbReference type="InterPro" id="IPR004027">
    <property type="entry name" value="SEC_C_motif"/>
</dbReference>